<organism evidence="2 3">
    <name type="scientific">Paracoccus simplex</name>
    <dbReference type="NCBI Taxonomy" id="2086346"/>
    <lineage>
        <taxon>Bacteria</taxon>
        <taxon>Pseudomonadati</taxon>
        <taxon>Pseudomonadota</taxon>
        <taxon>Alphaproteobacteria</taxon>
        <taxon>Rhodobacterales</taxon>
        <taxon>Paracoccaceae</taxon>
        <taxon>Paracoccus</taxon>
    </lineage>
</organism>
<evidence type="ECO:0000259" key="1">
    <source>
        <dbReference type="Pfam" id="PF14267"/>
    </source>
</evidence>
<protein>
    <submittedName>
        <fullName evidence="2">DUF4357 domain-containing protein</fullName>
    </submittedName>
</protein>
<feature type="non-terminal residue" evidence="2">
    <location>
        <position position="1"/>
    </location>
</feature>
<keyword evidence="3" id="KW-1185">Reference proteome</keyword>
<dbReference type="Proteomes" id="UP001595596">
    <property type="component" value="Unassembled WGS sequence"/>
</dbReference>
<dbReference type="RefSeq" id="WP_379027789.1">
    <property type="nucleotide sequence ID" value="NZ_JBHRXE010000006.1"/>
</dbReference>
<evidence type="ECO:0000313" key="2">
    <source>
        <dbReference type="EMBL" id="MFC3568363.1"/>
    </source>
</evidence>
<comment type="caution">
    <text evidence="2">The sequence shown here is derived from an EMBL/GenBank/DDBJ whole genome shotgun (WGS) entry which is preliminary data.</text>
</comment>
<dbReference type="Pfam" id="PF14267">
    <property type="entry name" value="DUF4357"/>
    <property type="match status" value="1"/>
</dbReference>
<accession>A0ABV7RU05</accession>
<gene>
    <name evidence="2" type="ORF">ACFOMP_02730</name>
</gene>
<dbReference type="InterPro" id="IPR025579">
    <property type="entry name" value="DUF4357"/>
</dbReference>
<name>A0ABV7RU05_9RHOB</name>
<feature type="domain" description="DUF4357" evidence="1">
    <location>
        <begin position="159"/>
        <end position="205"/>
    </location>
</feature>
<evidence type="ECO:0000313" key="3">
    <source>
        <dbReference type="Proteomes" id="UP001595596"/>
    </source>
</evidence>
<dbReference type="EMBL" id="JBHRXE010000006">
    <property type="protein sequence ID" value="MFC3568363.1"/>
    <property type="molecule type" value="Genomic_DNA"/>
</dbReference>
<reference evidence="3" key="1">
    <citation type="journal article" date="2019" name="Int. J. Syst. Evol. Microbiol.">
        <title>The Global Catalogue of Microorganisms (GCM) 10K type strain sequencing project: providing services to taxonomists for standard genome sequencing and annotation.</title>
        <authorList>
            <consortium name="The Broad Institute Genomics Platform"/>
            <consortium name="The Broad Institute Genome Sequencing Center for Infectious Disease"/>
            <person name="Wu L."/>
            <person name="Ma J."/>
        </authorList>
    </citation>
    <scope>NUCLEOTIDE SEQUENCE [LARGE SCALE GENOMIC DNA]</scope>
    <source>
        <strain evidence="3">VKM B-3226</strain>
    </source>
</reference>
<proteinExistence type="predicted"/>
<sequence length="222" mass="24560">GSCGISPSGERGTSALSRFVQQSPITSKDLNLTKAHVRYLESRLIVLLREAKKCSLQNKTEPVFERLPEADISDMETFLEEIQLLLPVIGIDFLRRPQMAVAQQSKESSSQTVTFFLTNANKGISARAVEAEGEFIVLTGSTGSLNVSPSFHERIRLVREQALESGRAVRTDDHNFRLVEDLAFSSPSAAAVFLFGTSRNGRTDWLVSGSSETYSTFKERQL</sequence>